<accession>A0A3M7SX99</accession>
<comment type="caution">
    <text evidence="1">The sequence shown here is derived from an EMBL/GenBank/DDBJ whole genome shotgun (WGS) entry which is preliminary data.</text>
</comment>
<dbReference type="AlphaFoldDB" id="A0A3M7SX99"/>
<organism evidence="1 2">
    <name type="scientific">Brachionus plicatilis</name>
    <name type="common">Marine rotifer</name>
    <name type="synonym">Brachionus muelleri</name>
    <dbReference type="NCBI Taxonomy" id="10195"/>
    <lineage>
        <taxon>Eukaryota</taxon>
        <taxon>Metazoa</taxon>
        <taxon>Spiralia</taxon>
        <taxon>Gnathifera</taxon>
        <taxon>Rotifera</taxon>
        <taxon>Eurotatoria</taxon>
        <taxon>Monogononta</taxon>
        <taxon>Pseudotrocha</taxon>
        <taxon>Ploima</taxon>
        <taxon>Brachionidae</taxon>
        <taxon>Brachionus</taxon>
    </lineage>
</organism>
<dbReference type="Proteomes" id="UP000276133">
    <property type="component" value="Unassembled WGS sequence"/>
</dbReference>
<gene>
    <name evidence="1" type="ORF">BpHYR1_017908</name>
</gene>
<reference evidence="1 2" key="1">
    <citation type="journal article" date="2018" name="Sci. Rep.">
        <title>Genomic signatures of local adaptation to the degree of environmental predictability in rotifers.</title>
        <authorList>
            <person name="Franch-Gras L."/>
            <person name="Hahn C."/>
            <person name="Garcia-Roger E.M."/>
            <person name="Carmona M.J."/>
            <person name="Serra M."/>
            <person name="Gomez A."/>
        </authorList>
    </citation>
    <scope>NUCLEOTIDE SEQUENCE [LARGE SCALE GENOMIC DNA]</scope>
    <source>
        <strain evidence="1">HYR1</strain>
    </source>
</reference>
<dbReference type="EMBL" id="REGN01000654">
    <property type="protein sequence ID" value="RNA40299.1"/>
    <property type="molecule type" value="Genomic_DNA"/>
</dbReference>
<keyword evidence="2" id="KW-1185">Reference proteome</keyword>
<name>A0A3M7SX99_BRAPC</name>
<proteinExistence type="predicted"/>
<evidence type="ECO:0000313" key="2">
    <source>
        <dbReference type="Proteomes" id="UP000276133"/>
    </source>
</evidence>
<protein>
    <submittedName>
        <fullName evidence="1">Uncharacterized protein</fullName>
    </submittedName>
</protein>
<sequence>MDFIIKCVLVETFGSLEDKKKLRMTIRDKKVNSIKQSENLSDYESDIGSQSDSSDCQIKISDKLIEIPDIIETTIFANFGLFFMHNENEESWAKNNLFCLSN</sequence>
<evidence type="ECO:0000313" key="1">
    <source>
        <dbReference type="EMBL" id="RNA40299.1"/>
    </source>
</evidence>